<evidence type="ECO:0000256" key="2">
    <source>
        <dbReference type="ARBA" id="ARBA00004496"/>
    </source>
</evidence>
<keyword evidence="8 12" id="KW-0378">Hydrolase</keyword>
<dbReference type="InterPro" id="IPR036264">
    <property type="entry name" value="Bact_exopeptidase_dim_dom"/>
</dbReference>
<dbReference type="FunFam" id="3.30.70.360:FF:000003">
    <property type="entry name" value="Acetylornithine deacetylase"/>
    <property type="match status" value="1"/>
</dbReference>
<evidence type="ECO:0000313" key="12">
    <source>
        <dbReference type="EMBL" id="STX51290.1"/>
    </source>
</evidence>
<keyword evidence="6" id="KW-0028">Amino-acid biosynthesis</keyword>
<keyword evidence="13" id="KW-1185">Reference proteome</keyword>
<gene>
    <name evidence="12" type="primary">argE</name>
    <name evidence="12" type="ORF">NCTC13316_01385</name>
</gene>
<sequence length="392" mass="43342">MTIVDWLTTLIAFDTTSSKSNLELINNIADWLSNYNIKSRLTFNDDRKKANLFATLPAANGNTAGGIILSGHTDIVPVTDQAWTNDPFKAVILDDKLFGRGACDMKGFIAVALSLLPKFQQLKLSYPIHFAFSYDEEVGCLGAPLLIKDLQSLNCSPKACIVGEPTNMYPIIAHKGINVFRCQIRGNPAHSSLTPKGCNAIEYAAQLILFLKNLASQFKEQQLDKDFDVPFTTLTTNVIQGGTAHNIIPEFCEFVFEFRNLPDHAALNIKEQINAYITDHLLPKMQQEYPLAQIDLSEVASVTSFAADPNAKFIKLCQSISGEQDLKKVAYATEAGLFQEAAIPTIVCGPGSIEQAHRSDEFVTLQQLEKCRHFLLSLIAESNKSFFNSLKD</sequence>
<dbReference type="NCBIfam" id="TIGR01892">
    <property type="entry name" value="AcOrn-deacetyl"/>
    <property type="match status" value="1"/>
</dbReference>
<dbReference type="InterPro" id="IPR050072">
    <property type="entry name" value="Peptidase_M20A"/>
</dbReference>
<dbReference type="PROSITE" id="PS00759">
    <property type="entry name" value="ARGE_DAPE_CPG2_2"/>
    <property type="match status" value="1"/>
</dbReference>
<evidence type="ECO:0000256" key="8">
    <source>
        <dbReference type="ARBA" id="ARBA00022801"/>
    </source>
</evidence>
<dbReference type="PANTHER" id="PTHR43808">
    <property type="entry name" value="ACETYLORNITHINE DEACETYLASE"/>
    <property type="match status" value="1"/>
</dbReference>
<keyword evidence="10" id="KW-0170">Cobalt</keyword>
<keyword evidence="4" id="KW-0963">Cytoplasm</keyword>
<comment type="cofactor">
    <cofactor evidence="1">
        <name>Zn(2+)</name>
        <dbReference type="ChEBI" id="CHEBI:29105"/>
    </cofactor>
</comment>
<feature type="domain" description="Peptidase M20 dimerisation" evidence="11">
    <location>
        <begin position="172"/>
        <end position="282"/>
    </location>
</feature>
<keyword evidence="5" id="KW-0055">Arginine biosynthesis</keyword>
<dbReference type="InterPro" id="IPR011650">
    <property type="entry name" value="Peptidase_M20_dimer"/>
</dbReference>
<organism evidence="12 13">
    <name type="scientific">Legionella busanensis</name>
    <dbReference type="NCBI Taxonomy" id="190655"/>
    <lineage>
        <taxon>Bacteria</taxon>
        <taxon>Pseudomonadati</taxon>
        <taxon>Pseudomonadota</taxon>
        <taxon>Gammaproteobacteria</taxon>
        <taxon>Legionellales</taxon>
        <taxon>Legionellaceae</taxon>
        <taxon>Legionella</taxon>
    </lineage>
</organism>
<dbReference type="InterPro" id="IPR001261">
    <property type="entry name" value="ArgE/DapE_CS"/>
</dbReference>
<keyword evidence="7" id="KW-0479">Metal-binding</keyword>
<dbReference type="PANTHER" id="PTHR43808:SF31">
    <property type="entry name" value="N-ACETYL-L-CITRULLINE DEACETYLASE"/>
    <property type="match status" value="1"/>
</dbReference>
<evidence type="ECO:0000256" key="3">
    <source>
        <dbReference type="ARBA" id="ARBA00005691"/>
    </source>
</evidence>
<name>A0A378JMN3_9GAMM</name>
<evidence type="ECO:0000256" key="7">
    <source>
        <dbReference type="ARBA" id="ARBA00022723"/>
    </source>
</evidence>
<dbReference type="RefSeq" id="WP_115330936.1">
    <property type="nucleotide sequence ID" value="NZ_CAAAHP010000001.1"/>
</dbReference>
<proteinExistence type="inferred from homology"/>
<evidence type="ECO:0000256" key="1">
    <source>
        <dbReference type="ARBA" id="ARBA00001947"/>
    </source>
</evidence>
<evidence type="ECO:0000313" key="13">
    <source>
        <dbReference type="Proteomes" id="UP000254794"/>
    </source>
</evidence>
<evidence type="ECO:0000256" key="4">
    <source>
        <dbReference type="ARBA" id="ARBA00022490"/>
    </source>
</evidence>
<dbReference type="Gene3D" id="3.30.70.360">
    <property type="match status" value="1"/>
</dbReference>
<evidence type="ECO:0000256" key="9">
    <source>
        <dbReference type="ARBA" id="ARBA00022833"/>
    </source>
</evidence>
<comment type="subcellular location">
    <subcellularLocation>
        <location evidence="2">Cytoplasm</location>
    </subcellularLocation>
</comment>
<dbReference type="NCBIfam" id="NF005710">
    <property type="entry name" value="PRK07522.1"/>
    <property type="match status" value="1"/>
</dbReference>
<dbReference type="Gene3D" id="3.40.630.10">
    <property type="entry name" value="Zn peptidases"/>
    <property type="match status" value="1"/>
</dbReference>
<dbReference type="Pfam" id="PF07687">
    <property type="entry name" value="M20_dimer"/>
    <property type="match status" value="1"/>
</dbReference>
<dbReference type="Pfam" id="PF01546">
    <property type="entry name" value="Peptidase_M20"/>
    <property type="match status" value="1"/>
</dbReference>
<dbReference type="GO" id="GO:0005737">
    <property type="term" value="C:cytoplasm"/>
    <property type="evidence" value="ECO:0007669"/>
    <property type="project" value="UniProtKB-SubCell"/>
</dbReference>
<dbReference type="GO" id="GO:0008777">
    <property type="term" value="F:acetylornithine deacetylase activity"/>
    <property type="evidence" value="ECO:0007669"/>
    <property type="project" value="UniProtKB-EC"/>
</dbReference>
<dbReference type="EC" id="3.5.1.16" evidence="12"/>
<dbReference type="Proteomes" id="UP000254794">
    <property type="component" value="Unassembled WGS sequence"/>
</dbReference>
<dbReference type="AlphaFoldDB" id="A0A378JMN3"/>
<evidence type="ECO:0000259" key="11">
    <source>
        <dbReference type="Pfam" id="PF07687"/>
    </source>
</evidence>
<keyword evidence="9" id="KW-0862">Zinc</keyword>
<evidence type="ECO:0000256" key="10">
    <source>
        <dbReference type="ARBA" id="ARBA00023285"/>
    </source>
</evidence>
<dbReference type="SUPFAM" id="SSF55031">
    <property type="entry name" value="Bacterial exopeptidase dimerisation domain"/>
    <property type="match status" value="1"/>
</dbReference>
<dbReference type="InterPro" id="IPR002933">
    <property type="entry name" value="Peptidase_M20"/>
</dbReference>
<dbReference type="SUPFAM" id="SSF53187">
    <property type="entry name" value="Zn-dependent exopeptidases"/>
    <property type="match status" value="1"/>
</dbReference>
<comment type="similarity">
    <text evidence="3">Belongs to the peptidase M20A family. ArgE subfamily.</text>
</comment>
<protein>
    <submittedName>
        <fullName evidence="12">Acetylornithine deacetylase</fullName>
        <ecNumber evidence="12">3.5.1.16</ecNumber>
    </submittedName>
</protein>
<dbReference type="GO" id="GO:0046872">
    <property type="term" value="F:metal ion binding"/>
    <property type="evidence" value="ECO:0007669"/>
    <property type="project" value="UniProtKB-KW"/>
</dbReference>
<dbReference type="CDD" id="cd03894">
    <property type="entry name" value="M20_ArgE"/>
    <property type="match status" value="1"/>
</dbReference>
<dbReference type="EMBL" id="UGOD01000001">
    <property type="protein sequence ID" value="STX51290.1"/>
    <property type="molecule type" value="Genomic_DNA"/>
</dbReference>
<dbReference type="OrthoDB" id="3665926at2"/>
<evidence type="ECO:0000256" key="6">
    <source>
        <dbReference type="ARBA" id="ARBA00022605"/>
    </source>
</evidence>
<reference evidence="12 13" key="1">
    <citation type="submission" date="2018-06" db="EMBL/GenBank/DDBJ databases">
        <authorList>
            <consortium name="Pathogen Informatics"/>
            <person name="Doyle S."/>
        </authorList>
    </citation>
    <scope>NUCLEOTIDE SEQUENCE [LARGE SCALE GENOMIC DNA]</scope>
    <source>
        <strain evidence="12 13">NCTC13316</strain>
    </source>
</reference>
<accession>A0A378JMN3</accession>
<dbReference type="InterPro" id="IPR010169">
    <property type="entry name" value="AcOrn-deacetyl"/>
</dbReference>
<dbReference type="GO" id="GO:0006526">
    <property type="term" value="P:L-arginine biosynthetic process"/>
    <property type="evidence" value="ECO:0007669"/>
    <property type="project" value="UniProtKB-KW"/>
</dbReference>
<evidence type="ECO:0000256" key="5">
    <source>
        <dbReference type="ARBA" id="ARBA00022571"/>
    </source>
</evidence>